<name>A0A3M7R7M1_BRAPC</name>
<keyword evidence="2" id="KW-1185">Reference proteome</keyword>
<protein>
    <submittedName>
        <fullName evidence="1">Uncharacterized protein</fullName>
    </submittedName>
</protein>
<reference evidence="1 2" key="1">
    <citation type="journal article" date="2018" name="Sci. Rep.">
        <title>Genomic signatures of local adaptation to the degree of environmental predictability in rotifers.</title>
        <authorList>
            <person name="Franch-Gras L."/>
            <person name="Hahn C."/>
            <person name="Garcia-Roger E.M."/>
            <person name="Carmona M.J."/>
            <person name="Serra M."/>
            <person name="Gomez A."/>
        </authorList>
    </citation>
    <scope>NUCLEOTIDE SEQUENCE [LARGE SCALE GENOMIC DNA]</scope>
    <source>
        <strain evidence="1">HYR1</strain>
    </source>
</reference>
<sequence>MSLVWFVFKQRAEYKCIKIEEKETSNSIRNKIRTEFGFELRTKFRVRNWRGNLVPINDTLASNSKKNAYKIELYVPMVRTKVSIDSVEKVNRVTTALATKSIVYGFYQKLFRLETAFKFARNQLQKNSDYRLDDLESRNRNFGFYIKIKIKFT</sequence>
<dbReference type="OrthoDB" id="7659889at2759"/>
<evidence type="ECO:0000313" key="2">
    <source>
        <dbReference type="Proteomes" id="UP000276133"/>
    </source>
</evidence>
<dbReference type="AlphaFoldDB" id="A0A3M7R7M1"/>
<accession>A0A3M7R7M1</accession>
<dbReference type="EMBL" id="REGN01004020">
    <property type="protein sequence ID" value="RNA19567.1"/>
    <property type="molecule type" value="Genomic_DNA"/>
</dbReference>
<comment type="caution">
    <text evidence="1">The sequence shown here is derived from an EMBL/GenBank/DDBJ whole genome shotgun (WGS) entry which is preliminary data.</text>
</comment>
<dbReference type="Proteomes" id="UP000276133">
    <property type="component" value="Unassembled WGS sequence"/>
</dbReference>
<gene>
    <name evidence="1" type="ORF">BpHYR1_044768</name>
</gene>
<proteinExistence type="predicted"/>
<evidence type="ECO:0000313" key="1">
    <source>
        <dbReference type="EMBL" id="RNA19567.1"/>
    </source>
</evidence>
<organism evidence="1 2">
    <name type="scientific">Brachionus plicatilis</name>
    <name type="common">Marine rotifer</name>
    <name type="synonym">Brachionus muelleri</name>
    <dbReference type="NCBI Taxonomy" id="10195"/>
    <lineage>
        <taxon>Eukaryota</taxon>
        <taxon>Metazoa</taxon>
        <taxon>Spiralia</taxon>
        <taxon>Gnathifera</taxon>
        <taxon>Rotifera</taxon>
        <taxon>Eurotatoria</taxon>
        <taxon>Monogononta</taxon>
        <taxon>Pseudotrocha</taxon>
        <taxon>Ploima</taxon>
        <taxon>Brachionidae</taxon>
        <taxon>Brachionus</taxon>
    </lineage>
</organism>